<evidence type="ECO:0000256" key="5">
    <source>
        <dbReference type="HAMAP-Rule" id="MF_00737"/>
    </source>
</evidence>
<dbReference type="PANTHER" id="PTHR11358:SF35">
    <property type="entry name" value="FORMIMIDOYLGLUTAMASE"/>
    <property type="match status" value="1"/>
</dbReference>
<protein>
    <recommendedName>
        <fullName evidence="5 6">Formimidoylglutamase</fullName>
        <ecNumber evidence="5 6">3.5.3.8</ecNumber>
    </recommendedName>
    <alternativeName>
        <fullName evidence="5">Formiminoglutamase</fullName>
    </alternativeName>
    <alternativeName>
        <fullName evidence="5">Formiminoglutamate hydrolase</fullName>
    </alternativeName>
</protein>
<evidence type="ECO:0000313" key="8">
    <source>
        <dbReference type="EMBL" id="NMF93992.1"/>
    </source>
</evidence>
<dbReference type="EC" id="3.5.3.8" evidence="5 6"/>
<feature type="binding site" evidence="5">
    <location>
        <position position="250"/>
    </location>
    <ligand>
        <name>Mn(2+)</name>
        <dbReference type="ChEBI" id="CHEBI:29035"/>
        <label>2</label>
    </ligand>
</feature>
<reference evidence="8" key="1">
    <citation type="submission" date="2019-12" db="EMBL/GenBank/DDBJ databases">
        <title>Comparative genomics gives insights into the taxonomy of the Azoarcus-Aromatoleum group and reveals separate origins of nif in the plant-associated Azoarcus and non-plant-associated Aromatoleum sub-groups.</title>
        <authorList>
            <person name="Lafos M."/>
            <person name="Maluk M."/>
            <person name="Batista M."/>
            <person name="Junghare M."/>
            <person name="Carmona M."/>
            <person name="Faoro H."/>
            <person name="Cruz L.M."/>
            <person name="Battistoni F."/>
            <person name="De Souza E."/>
            <person name="Pedrosa F."/>
            <person name="Chen W.-M."/>
            <person name="Poole P.S."/>
            <person name="Dixon R.A."/>
            <person name="James E.K."/>
        </authorList>
    </citation>
    <scope>NUCLEOTIDE SEQUENCE</scope>
    <source>
        <strain evidence="8">U120</strain>
    </source>
</reference>
<dbReference type="InterPro" id="IPR023696">
    <property type="entry name" value="Ureohydrolase_dom_sf"/>
</dbReference>
<dbReference type="Proteomes" id="UP000601990">
    <property type="component" value="Unassembled WGS sequence"/>
</dbReference>
<dbReference type="CDD" id="cd09988">
    <property type="entry name" value="Formimidoylglutamase"/>
    <property type="match status" value="1"/>
</dbReference>
<keyword evidence="4 5" id="KW-0464">Manganese</keyword>
<accession>A0ABX1N3Y8</accession>
<comment type="similarity">
    <text evidence="5 7">Belongs to the arginase family.</text>
</comment>
<gene>
    <name evidence="5" type="primary">hutG</name>
    <name evidence="8" type="ORF">GO608_11710</name>
</gene>
<evidence type="ECO:0000313" key="9">
    <source>
        <dbReference type="Proteomes" id="UP000601990"/>
    </source>
</evidence>
<name>A0ABX1N3Y8_9RHOO</name>
<dbReference type="HAMAP" id="MF_00737">
    <property type="entry name" value="Formimidoylglutam"/>
    <property type="match status" value="1"/>
</dbReference>
<dbReference type="PANTHER" id="PTHR11358">
    <property type="entry name" value="ARGINASE/AGMATINASE"/>
    <property type="match status" value="1"/>
</dbReference>
<feature type="binding site" evidence="5">
    <location>
        <position position="161"/>
    </location>
    <ligand>
        <name>Mn(2+)</name>
        <dbReference type="ChEBI" id="CHEBI:29035"/>
        <label>2</label>
    </ligand>
</feature>
<evidence type="ECO:0000256" key="6">
    <source>
        <dbReference type="NCBIfam" id="TIGR01227"/>
    </source>
</evidence>
<evidence type="ECO:0000256" key="4">
    <source>
        <dbReference type="ARBA" id="ARBA00023211"/>
    </source>
</evidence>
<feature type="binding site" evidence="5">
    <location>
        <position position="252"/>
    </location>
    <ligand>
        <name>Mn(2+)</name>
        <dbReference type="ChEBI" id="CHEBI:29035"/>
        <label>2</label>
    </ligand>
</feature>
<keyword evidence="9" id="KW-1185">Reference proteome</keyword>
<dbReference type="GO" id="GO:0050415">
    <property type="term" value="F:formimidoylglutamase activity"/>
    <property type="evidence" value="ECO:0007669"/>
    <property type="project" value="UniProtKB-EC"/>
</dbReference>
<feature type="binding site" evidence="5">
    <location>
        <position position="130"/>
    </location>
    <ligand>
        <name>Mn(2+)</name>
        <dbReference type="ChEBI" id="CHEBI:29035"/>
        <label>1</label>
    </ligand>
</feature>
<keyword evidence="2 5" id="KW-0378">Hydrolase</keyword>
<organism evidence="8 9">
    <name type="scientific">Aromatoleum buckelii</name>
    <dbReference type="NCBI Taxonomy" id="200254"/>
    <lineage>
        <taxon>Bacteria</taxon>
        <taxon>Pseudomonadati</taxon>
        <taxon>Pseudomonadota</taxon>
        <taxon>Betaproteobacteria</taxon>
        <taxon>Rhodocyclales</taxon>
        <taxon>Rhodocyclaceae</taxon>
        <taxon>Aromatoleum</taxon>
    </lineage>
</organism>
<comment type="cofactor">
    <cofactor evidence="5">
        <name>Mn(2+)</name>
        <dbReference type="ChEBI" id="CHEBI:29035"/>
    </cofactor>
    <text evidence="5">Binds 2 manganese ions per subunit.</text>
</comment>
<dbReference type="PROSITE" id="PS51409">
    <property type="entry name" value="ARGINASE_2"/>
    <property type="match status" value="1"/>
</dbReference>
<dbReference type="NCBIfam" id="TIGR01227">
    <property type="entry name" value="hutG"/>
    <property type="match status" value="1"/>
</dbReference>
<dbReference type="Pfam" id="PF00491">
    <property type="entry name" value="Arginase"/>
    <property type="match status" value="1"/>
</dbReference>
<dbReference type="InterPro" id="IPR006035">
    <property type="entry name" value="Ureohydrolase"/>
</dbReference>
<evidence type="ECO:0000256" key="1">
    <source>
        <dbReference type="ARBA" id="ARBA00022723"/>
    </source>
</evidence>
<evidence type="ECO:0000256" key="2">
    <source>
        <dbReference type="ARBA" id="ARBA00022801"/>
    </source>
</evidence>
<dbReference type="EMBL" id="WTVH01000021">
    <property type="protein sequence ID" value="NMF93992.1"/>
    <property type="molecule type" value="Genomic_DNA"/>
</dbReference>
<comment type="catalytic activity">
    <reaction evidence="5">
        <text>N-formimidoyl-L-glutamate + H2O = formamide + L-glutamate</text>
        <dbReference type="Rhea" id="RHEA:22492"/>
        <dbReference type="ChEBI" id="CHEBI:15377"/>
        <dbReference type="ChEBI" id="CHEBI:16397"/>
        <dbReference type="ChEBI" id="CHEBI:29985"/>
        <dbReference type="ChEBI" id="CHEBI:58928"/>
        <dbReference type="EC" id="3.5.3.8"/>
    </reaction>
</comment>
<dbReference type="RefSeq" id="WP_169199236.1">
    <property type="nucleotide sequence ID" value="NZ_WTVH02000009.1"/>
</dbReference>
<dbReference type="SUPFAM" id="SSF52768">
    <property type="entry name" value="Arginase/deacetylase"/>
    <property type="match status" value="1"/>
</dbReference>
<feature type="binding site" evidence="5">
    <location>
        <position position="250"/>
    </location>
    <ligand>
        <name>Mn(2+)</name>
        <dbReference type="ChEBI" id="CHEBI:29035"/>
        <label>1</label>
    </ligand>
</feature>
<feature type="binding site" evidence="5">
    <location>
        <position position="159"/>
    </location>
    <ligand>
        <name>Mn(2+)</name>
        <dbReference type="ChEBI" id="CHEBI:29035"/>
        <label>2</label>
    </ligand>
</feature>
<feature type="binding site" evidence="5">
    <location>
        <position position="163"/>
    </location>
    <ligand>
        <name>Mn(2+)</name>
        <dbReference type="ChEBI" id="CHEBI:29035"/>
        <label>1</label>
    </ligand>
</feature>
<comment type="pathway">
    <text evidence="5">Amino-acid degradation; L-histidine degradation into L-glutamate; L-glutamate from N-formimidoyl-L-glutamate (hydrolase route): step 1/1.</text>
</comment>
<keyword evidence="1 5" id="KW-0479">Metal-binding</keyword>
<evidence type="ECO:0000256" key="7">
    <source>
        <dbReference type="PROSITE-ProRule" id="PRU00742"/>
    </source>
</evidence>
<comment type="function">
    <text evidence="5">Catalyzes the conversion of N-formimidoyl-L-glutamate to L-glutamate and formamide.</text>
</comment>
<keyword evidence="3 5" id="KW-0369">Histidine metabolism</keyword>
<proteinExistence type="inferred from homology"/>
<dbReference type="Gene3D" id="3.40.800.10">
    <property type="entry name" value="Ureohydrolase domain"/>
    <property type="match status" value="1"/>
</dbReference>
<dbReference type="PIRSF" id="PIRSF036979">
    <property type="entry name" value="Arginase"/>
    <property type="match status" value="1"/>
</dbReference>
<dbReference type="InterPro" id="IPR005923">
    <property type="entry name" value="HutG"/>
</dbReference>
<sequence>MSHKGEADRGPWHGRIDVHEGPRALRWHQCVTTLPPQAPPGIALLGFPCDLGVRRNHGRPGAAAGPAALRRALANLAWHGRQPLYDAGDVGGATRDTGETTLETMQAAYAERIMALLDAGHVPIGLGGGHEIAWAAWQGLAAQGARQRHPPRFGILNVDAHFDLRAAPEGNSGTPFRQIAEDCAARGWNFRYCVLGIAEAANTAALFDRACELGVAFRLDEEMGVGNLASIESTVFGFLAGIDWLYLTLCLDALPGGCAPGVSAPATIGVEPTVVEAVIRLTAASGKLRLADVAELNPSVDPDGRTARLAARLVWRLVREIARPSG</sequence>
<comment type="caution">
    <text evidence="8">The sequence shown here is derived from an EMBL/GenBank/DDBJ whole genome shotgun (WGS) entry which is preliminary data.</text>
</comment>
<feature type="binding site" evidence="5">
    <location>
        <position position="159"/>
    </location>
    <ligand>
        <name>Mn(2+)</name>
        <dbReference type="ChEBI" id="CHEBI:29035"/>
        <label>1</label>
    </ligand>
</feature>
<evidence type="ECO:0000256" key="3">
    <source>
        <dbReference type="ARBA" id="ARBA00022808"/>
    </source>
</evidence>